<dbReference type="Proteomes" id="UP000184188">
    <property type="component" value="Unassembled WGS sequence"/>
</dbReference>
<dbReference type="VEuPathDB" id="FungiDB:ASPZODRAFT_445052"/>
<gene>
    <name evidence="2" type="ORF">ASPZODRAFT_445052</name>
</gene>
<dbReference type="RefSeq" id="XP_022586173.1">
    <property type="nucleotide sequence ID" value="XM_022728353.1"/>
</dbReference>
<keyword evidence="3" id="KW-1185">Reference proteome</keyword>
<evidence type="ECO:0000256" key="1">
    <source>
        <dbReference type="SAM" id="SignalP"/>
    </source>
</evidence>
<dbReference type="AlphaFoldDB" id="A0A1L9SX72"/>
<evidence type="ECO:0000313" key="3">
    <source>
        <dbReference type="Proteomes" id="UP000184188"/>
    </source>
</evidence>
<keyword evidence="1" id="KW-0732">Signal</keyword>
<accession>A0A1L9SX72</accession>
<organism evidence="2 3">
    <name type="scientific">Penicilliopsis zonata CBS 506.65</name>
    <dbReference type="NCBI Taxonomy" id="1073090"/>
    <lineage>
        <taxon>Eukaryota</taxon>
        <taxon>Fungi</taxon>
        <taxon>Dikarya</taxon>
        <taxon>Ascomycota</taxon>
        <taxon>Pezizomycotina</taxon>
        <taxon>Eurotiomycetes</taxon>
        <taxon>Eurotiomycetidae</taxon>
        <taxon>Eurotiales</taxon>
        <taxon>Aspergillaceae</taxon>
        <taxon>Penicilliopsis</taxon>
    </lineage>
</organism>
<name>A0A1L9SX72_9EURO</name>
<feature type="chain" id="PRO_5013109620" evidence="1">
    <location>
        <begin position="22"/>
        <end position="144"/>
    </location>
</feature>
<feature type="signal peptide" evidence="1">
    <location>
        <begin position="1"/>
        <end position="21"/>
    </location>
</feature>
<protein>
    <submittedName>
        <fullName evidence="2">Uncharacterized protein</fullName>
    </submittedName>
</protein>
<proteinExistence type="predicted"/>
<dbReference type="GeneID" id="34614817"/>
<dbReference type="EMBL" id="KV878336">
    <property type="protein sequence ID" value="OJJ51663.1"/>
    <property type="molecule type" value="Genomic_DNA"/>
</dbReference>
<reference evidence="3" key="1">
    <citation type="journal article" date="2017" name="Genome Biol.">
        <title>Comparative genomics reveals high biological diversity and specific adaptations in the industrially and medically important fungal genus Aspergillus.</title>
        <authorList>
            <person name="de Vries R.P."/>
            <person name="Riley R."/>
            <person name="Wiebenga A."/>
            <person name="Aguilar-Osorio G."/>
            <person name="Amillis S."/>
            <person name="Uchima C.A."/>
            <person name="Anderluh G."/>
            <person name="Asadollahi M."/>
            <person name="Askin M."/>
            <person name="Barry K."/>
            <person name="Battaglia E."/>
            <person name="Bayram O."/>
            <person name="Benocci T."/>
            <person name="Braus-Stromeyer S.A."/>
            <person name="Caldana C."/>
            <person name="Canovas D."/>
            <person name="Cerqueira G.C."/>
            <person name="Chen F."/>
            <person name="Chen W."/>
            <person name="Choi C."/>
            <person name="Clum A."/>
            <person name="Dos Santos R.A."/>
            <person name="Damasio A.R."/>
            <person name="Diallinas G."/>
            <person name="Emri T."/>
            <person name="Fekete E."/>
            <person name="Flipphi M."/>
            <person name="Freyberg S."/>
            <person name="Gallo A."/>
            <person name="Gournas C."/>
            <person name="Habgood R."/>
            <person name="Hainaut M."/>
            <person name="Harispe M.L."/>
            <person name="Henrissat B."/>
            <person name="Hilden K.S."/>
            <person name="Hope R."/>
            <person name="Hossain A."/>
            <person name="Karabika E."/>
            <person name="Karaffa L."/>
            <person name="Karanyi Z."/>
            <person name="Krasevec N."/>
            <person name="Kuo A."/>
            <person name="Kusch H."/>
            <person name="LaButti K."/>
            <person name="Lagendijk E.L."/>
            <person name="Lapidus A."/>
            <person name="Levasseur A."/>
            <person name="Lindquist E."/>
            <person name="Lipzen A."/>
            <person name="Logrieco A.F."/>
            <person name="MacCabe A."/>
            <person name="Maekelae M.R."/>
            <person name="Malavazi I."/>
            <person name="Melin P."/>
            <person name="Meyer V."/>
            <person name="Mielnichuk N."/>
            <person name="Miskei M."/>
            <person name="Molnar A.P."/>
            <person name="Mule G."/>
            <person name="Ngan C.Y."/>
            <person name="Orejas M."/>
            <person name="Orosz E."/>
            <person name="Ouedraogo J.P."/>
            <person name="Overkamp K.M."/>
            <person name="Park H.-S."/>
            <person name="Perrone G."/>
            <person name="Piumi F."/>
            <person name="Punt P.J."/>
            <person name="Ram A.F."/>
            <person name="Ramon A."/>
            <person name="Rauscher S."/>
            <person name="Record E."/>
            <person name="Riano-Pachon D.M."/>
            <person name="Robert V."/>
            <person name="Roehrig J."/>
            <person name="Ruller R."/>
            <person name="Salamov A."/>
            <person name="Salih N.S."/>
            <person name="Samson R.A."/>
            <person name="Sandor E."/>
            <person name="Sanguinetti M."/>
            <person name="Schuetze T."/>
            <person name="Sepcic K."/>
            <person name="Shelest E."/>
            <person name="Sherlock G."/>
            <person name="Sophianopoulou V."/>
            <person name="Squina F.M."/>
            <person name="Sun H."/>
            <person name="Susca A."/>
            <person name="Todd R.B."/>
            <person name="Tsang A."/>
            <person name="Unkles S.E."/>
            <person name="van de Wiele N."/>
            <person name="van Rossen-Uffink D."/>
            <person name="Oliveira J.V."/>
            <person name="Vesth T.C."/>
            <person name="Visser J."/>
            <person name="Yu J.-H."/>
            <person name="Zhou M."/>
            <person name="Andersen M.R."/>
            <person name="Archer D.B."/>
            <person name="Baker S.E."/>
            <person name="Benoit I."/>
            <person name="Brakhage A.A."/>
            <person name="Braus G.H."/>
            <person name="Fischer R."/>
            <person name="Frisvad J.C."/>
            <person name="Goldman G.H."/>
            <person name="Houbraken J."/>
            <person name="Oakley B."/>
            <person name="Pocsi I."/>
            <person name="Scazzocchio C."/>
            <person name="Seiboth B."/>
            <person name="vanKuyk P.A."/>
            <person name="Wortman J."/>
            <person name="Dyer P.S."/>
            <person name="Grigoriev I.V."/>
        </authorList>
    </citation>
    <scope>NUCLEOTIDE SEQUENCE [LARGE SCALE GENOMIC DNA]</scope>
    <source>
        <strain evidence="3">CBS 506.65</strain>
    </source>
</reference>
<evidence type="ECO:0000313" key="2">
    <source>
        <dbReference type="EMBL" id="OJJ51663.1"/>
    </source>
</evidence>
<sequence>MAVEHLLNLLVSTLSLLSSSTQNNFRSLPFYFCRSPSSKCRHCVHCLRSTTYGHKVWNWVLPPWTLASEAVITLTTIIIIKYGVHHKPGPGCSHVRDLTSPLLTRCEEDGQDGDFLTRSILFFFLSFPPPPPPLVTRYRFSSAR</sequence>